<dbReference type="RefSeq" id="WP_390227164.1">
    <property type="nucleotide sequence ID" value="NZ_JBHSCN010000002.1"/>
</dbReference>
<dbReference type="Pfam" id="PF00480">
    <property type="entry name" value="ROK"/>
    <property type="match status" value="1"/>
</dbReference>
<keyword evidence="3" id="KW-1185">Reference proteome</keyword>
<protein>
    <submittedName>
        <fullName evidence="2">ROK family protein</fullName>
    </submittedName>
</protein>
<organism evidence="2 3">
    <name type="scientific">Gryllotalpicola reticulitermitis</name>
    <dbReference type="NCBI Taxonomy" id="1184153"/>
    <lineage>
        <taxon>Bacteria</taxon>
        <taxon>Bacillati</taxon>
        <taxon>Actinomycetota</taxon>
        <taxon>Actinomycetes</taxon>
        <taxon>Micrococcales</taxon>
        <taxon>Microbacteriaceae</taxon>
        <taxon>Gryllotalpicola</taxon>
    </lineage>
</organism>
<evidence type="ECO:0000313" key="2">
    <source>
        <dbReference type="EMBL" id="MFC4242338.1"/>
    </source>
</evidence>
<dbReference type="PANTHER" id="PTHR18964:SF149">
    <property type="entry name" value="BIFUNCTIONAL UDP-N-ACETYLGLUCOSAMINE 2-EPIMERASE_N-ACETYLMANNOSAMINE KINASE"/>
    <property type="match status" value="1"/>
</dbReference>
<dbReference type="SUPFAM" id="SSF53067">
    <property type="entry name" value="Actin-like ATPase domain"/>
    <property type="match status" value="1"/>
</dbReference>
<reference evidence="3" key="1">
    <citation type="journal article" date="2019" name="Int. J. Syst. Evol. Microbiol.">
        <title>The Global Catalogue of Microorganisms (GCM) 10K type strain sequencing project: providing services to taxonomists for standard genome sequencing and annotation.</title>
        <authorList>
            <consortium name="The Broad Institute Genomics Platform"/>
            <consortium name="The Broad Institute Genome Sequencing Center for Infectious Disease"/>
            <person name="Wu L."/>
            <person name="Ma J."/>
        </authorList>
    </citation>
    <scope>NUCLEOTIDE SEQUENCE [LARGE SCALE GENOMIC DNA]</scope>
    <source>
        <strain evidence="3">CGMCC 1.10363</strain>
    </source>
</reference>
<dbReference type="EMBL" id="JBHSCN010000002">
    <property type="protein sequence ID" value="MFC4242338.1"/>
    <property type="molecule type" value="Genomic_DNA"/>
</dbReference>
<dbReference type="Gene3D" id="3.30.420.40">
    <property type="match status" value="2"/>
</dbReference>
<proteinExistence type="inferred from homology"/>
<accession>A0ABV8Q3U5</accession>
<comment type="caution">
    <text evidence="2">The sequence shown here is derived from an EMBL/GenBank/DDBJ whole genome shotgun (WGS) entry which is preliminary data.</text>
</comment>
<sequence>MRLGLDIGGTKIDAVALDADDAVLARVRIPTGFGPAAVLGNAQSAAIQAADAAGVGPASFASLGIGIPGLVDATGGLVRHAVNLGVDELDLGPELASRLGLPVFVENDVNAASLGAYHLLGLDTSAAYLNLGTGLAAGFVLGGELWRGARGTAGEIGHIPVDPAGEICACGQRGCLETVASGGWLARKWGSAAPFPVLDVFDRADDGDARAIALRDELVGGAAAAVRILVLTVDVDVVVIGGGLSNLGARLLDRVATALDDQARDSQFLASLELSSRVRLVPLDQPIAAIGAALAGRPAGESIRI</sequence>
<evidence type="ECO:0000313" key="3">
    <source>
        <dbReference type="Proteomes" id="UP001595900"/>
    </source>
</evidence>
<dbReference type="InterPro" id="IPR043129">
    <property type="entry name" value="ATPase_NBD"/>
</dbReference>
<gene>
    <name evidence="2" type="ORF">ACFOYW_03055</name>
</gene>
<dbReference type="Proteomes" id="UP001595900">
    <property type="component" value="Unassembled WGS sequence"/>
</dbReference>
<evidence type="ECO:0000256" key="1">
    <source>
        <dbReference type="ARBA" id="ARBA00006479"/>
    </source>
</evidence>
<name>A0ABV8Q3U5_9MICO</name>
<dbReference type="PANTHER" id="PTHR18964">
    <property type="entry name" value="ROK (REPRESSOR, ORF, KINASE) FAMILY"/>
    <property type="match status" value="1"/>
</dbReference>
<dbReference type="InterPro" id="IPR000600">
    <property type="entry name" value="ROK"/>
</dbReference>
<comment type="similarity">
    <text evidence="1">Belongs to the ROK (NagC/XylR) family.</text>
</comment>